<reference evidence="3" key="1">
    <citation type="journal article" date="2011" name="Genome Res.">
        <title>Phylogeny-wide analysis of social amoeba genomes highlights ancient origins for complex intercellular communication.</title>
        <authorList>
            <person name="Heidel A.J."/>
            <person name="Lawal H.M."/>
            <person name="Felder M."/>
            <person name="Schilde C."/>
            <person name="Helps N.R."/>
            <person name="Tunggal B."/>
            <person name="Rivero F."/>
            <person name="John U."/>
            <person name="Schleicher M."/>
            <person name="Eichinger L."/>
            <person name="Platzer M."/>
            <person name="Noegel A.A."/>
            <person name="Schaap P."/>
            <person name="Gloeckner G."/>
        </authorList>
    </citation>
    <scope>NUCLEOTIDE SEQUENCE [LARGE SCALE GENOMIC DNA]</scope>
    <source>
        <strain evidence="3">SH3</strain>
    </source>
</reference>
<organism evidence="2 3">
    <name type="scientific">Cavenderia fasciculata</name>
    <name type="common">Slime mold</name>
    <name type="synonym">Dictyostelium fasciculatum</name>
    <dbReference type="NCBI Taxonomy" id="261658"/>
    <lineage>
        <taxon>Eukaryota</taxon>
        <taxon>Amoebozoa</taxon>
        <taxon>Evosea</taxon>
        <taxon>Eumycetozoa</taxon>
        <taxon>Dictyostelia</taxon>
        <taxon>Acytosteliales</taxon>
        <taxon>Cavenderiaceae</taxon>
        <taxon>Cavenderia</taxon>
    </lineage>
</organism>
<proteinExistence type="predicted"/>
<keyword evidence="1" id="KW-0812">Transmembrane</keyword>
<name>F4Q1R1_CACFS</name>
<evidence type="ECO:0000313" key="3">
    <source>
        <dbReference type="Proteomes" id="UP000007797"/>
    </source>
</evidence>
<evidence type="ECO:0000256" key="1">
    <source>
        <dbReference type="SAM" id="Phobius"/>
    </source>
</evidence>
<keyword evidence="1" id="KW-1133">Transmembrane helix</keyword>
<keyword evidence="1" id="KW-0472">Membrane</keyword>
<gene>
    <name evidence="2" type="ORF">DFA_03698</name>
</gene>
<dbReference type="EMBL" id="GL883018">
    <property type="protein sequence ID" value="EGG18211.1"/>
    <property type="molecule type" value="Genomic_DNA"/>
</dbReference>
<sequence length="324" mass="37093">MLKDLALDKDDYDYGNVIDVQVDIDKEWTEEILGQYLKDAGFVRGSDNTPSNKARLTPVCVVFANRVFLQVASFQNKDEALQVQRSGNGLEDYNKAFKAIGSPILKLLYPFLPPSIIWLATLLVVGAYITGLPGYGRGTLPNTVKRCLVAMNREIPRNHSNLMDKIMYVWNRFHCLPDYQRLVEWNQAKLTQYLKNNTLRQYSTTRYPSTQDNWDRIVILCKLMTTLIVVPNNPQHYSPEFALNFLLEGESAQSAMIRMGRMALPHWDQQDKWVGNSIASLQETVTYLVNLVNQQIEANYGLSTQSHCHTMSVNFINSTFGMFY</sequence>
<dbReference type="RefSeq" id="XP_004357034.1">
    <property type="nucleotide sequence ID" value="XM_004356979.1"/>
</dbReference>
<dbReference type="AlphaFoldDB" id="F4Q1R1"/>
<evidence type="ECO:0000313" key="2">
    <source>
        <dbReference type="EMBL" id="EGG18211.1"/>
    </source>
</evidence>
<dbReference type="GeneID" id="14870411"/>
<feature type="transmembrane region" description="Helical" evidence="1">
    <location>
        <begin position="116"/>
        <end position="136"/>
    </location>
</feature>
<accession>F4Q1R1</accession>
<protein>
    <submittedName>
        <fullName evidence="2">Uncharacterized protein</fullName>
    </submittedName>
</protein>
<keyword evidence="3" id="KW-1185">Reference proteome</keyword>
<dbReference type="KEGG" id="dfa:DFA_03698"/>
<dbReference type="Proteomes" id="UP000007797">
    <property type="component" value="Unassembled WGS sequence"/>
</dbReference>